<keyword evidence="2" id="KW-0812">Transmembrane</keyword>
<feature type="region of interest" description="Disordered" evidence="1">
    <location>
        <begin position="74"/>
        <end position="104"/>
    </location>
</feature>
<evidence type="ECO:0000313" key="3">
    <source>
        <dbReference type="EMBL" id="SIT95215.1"/>
    </source>
</evidence>
<keyword evidence="2" id="KW-0472">Membrane</keyword>
<keyword evidence="4" id="KW-1185">Reference proteome</keyword>
<dbReference type="STRING" id="1317125.SAMN05444128_3966"/>
<evidence type="ECO:0000313" key="4">
    <source>
        <dbReference type="Proteomes" id="UP000187181"/>
    </source>
</evidence>
<protein>
    <submittedName>
        <fullName evidence="3">Uncharacterized protein</fullName>
    </submittedName>
</protein>
<name>A0A1R3XUA5_9BACT</name>
<gene>
    <name evidence="3" type="ORF">SAMN05444128_3966</name>
</gene>
<reference evidence="4" key="1">
    <citation type="submission" date="2017-01" db="EMBL/GenBank/DDBJ databases">
        <authorList>
            <person name="Varghese N."/>
            <person name="Submissions S."/>
        </authorList>
    </citation>
    <scope>NUCLEOTIDE SEQUENCE [LARGE SCALE GENOMIC DNA]</scope>
    <source>
        <strain evidence="4">LP100</strain>
    </source>
</reference>
<organism evidence="3 4">
    <name type="scientific">Pontibacter indicus</name>
    <dbReference type="NCBI Taxonomy" id="1317125"/>
    <lineage>
        <taxon>Bacteria</taxon>
        <taxon>Pseudomonadati</taxon>
        <taxon>Bacteroidota</taxon>
        <taxon>Cytophagia</taxon>
        <taxon>Cytophagales</taxon>
        <taxon>Hymenobacteraceae</taxon>
        <taxon>Pontibacter</taxon>
    </lineage>
</organism>
<keyword evidence="2" id="KW-1133">Transmembrane helix</keyword>
<sequence>MRLLPHKTFSHDRQASAVARAIAGRQERLARRLNRRFAQLALHARKTCLLCFCLLMGGASSYLLLAALLPTAMPPASHTRPPASCETPLTQYPDPVLSHPSTLP</sequence>
<accession>A0A1R3XUA5</accession>
<evidence type="ECO:0000256" key="1">
    <source>
        <dbReference type="SAM" id="MobiDB-lite"/>
    </source>
</evidence>
<dbReference type="Proteomes" id="UP000187181">
    <property type="component" value="Unassembled WGS sequence"/>
</dbReference>
<dbReference type="AlphaFoldDB" id="A0A1R3XUA5"/>
<dbReference type="EMBL" id="FTPP01000006">
    <property type="protein sequence ID" value="SIT95215.1"/>
    <property type="molecule type" value="Genomic_DNA"/>
</dbReference>
<evidence type="ECO:0000256" key="2">
    <source>
        <dbReference type="SAM" id="Phobius"/>
    </source>
</evidence>
<feature type="transmembrane region" description="Helical" evidence="2">
    <location>
        <begin position="49"/>
        <end position="69"/>
    </location>
</feature>
<proteinExistence type="predicted"/>